<sequence length="386" mass="42195">MRHLLFLLFVTITSIAASQVASIPFEKEGLVYIPVKVPGEETPLQFVFDTGASTAVMDKAVATRLGITADTKQYASGASGSQEYEIAVNRTLEIGDLNFDNLHLVLVDLQELSNRSGTSIDGIIGADVINRFVTQFDFAEKQLHLYKNVKDIANTNGYTPHKVDLSGPIPMVTMDCIFKDGTRLSGDFLFDSGANLSILFNTPYANKHQLTTKFDKTIEITSRGLTATSTSTKGMLQGVSLLGNDFSNLPVSIAQTEYGVSAQEGFAGILGADIINRFDMILDYKEDLLYLKPNHHYLEAFDVPLVGFTLKKVDQKIVIGDVIKDTEAAQKGIAQGDELLSINGVSESTLKAYREVLKQEGTTIVVRLKKTSGEEVVMKLTLQPLI</sequence>
<evidence type="ECO:0000313" key="4">
    <source>
        <dbReference type="Proteomes" id="UP001596043"/>
    </source>
</evidence>
<dbReference type="SUPFAM" id="SSF50156">
    <property type="entry name" value="PDZ domain-like"/>
    <property type="match status" value="1"/>
</dbReference>
<keyword evidence="1" id="KW-0732">Signal</keyword>
<evidence type="ECO:0000259" key="2">
    <source>
        <dbReference type="PROSITE" id="PS50106"/>
    </source>
</evidence>
<dbReference type="GO" id="GO:0008233">
    <property type="term" value="F:peptidase activity"/>
    <property type="evidence" value="ECO:0007669"/>
    <property type="project" value="UniProtKB-KW"/>
</dbReference>
<keyword evidence="4" id="KW-1185">Reference proteome</keyword>
<dbReference type="SMART" id="SM00228">
    <property type="entry name" value="PDZ"/>
    <property type="match status" value="1"/>
</dbReference>
<name>A0ABV9HYC0_9FLAO</name>
<dbReference type="RefSeq" id="WP_379978799.1">
    <property type="nucleotide sequence ID" value="NZ_JBHSFV010000006.1"/>
</dbReference>
<dbReference type="EMBL" id="JBHSFV010000006">
    <property type="protein sequence ID" value="MFC4634491.1"/>
    <property type="molecule type" value="Genomic_DNA"/>
</dbReference>
<feature type="signal peptide" evidence="1">
    <location>
        <begin position="1"/>
        <end position="16"/>
    </location>
</feature>
<organism evidence="3 4">
    <name type="scientific">Dokdonia ponticola</name>
    <dbReference type="NCBI Taxonomy" id="2041041"/>
    <lineage>
        <taxon>Bacteria</taxon>
        <taxon>Pseudomonadati</taxon>
        <taxon>Bacteroidota</taxon>
        <taxon>Flavobacteriia</taxon>
        <taxon>Flavobacteriales</taxon>
        <taxon>Flavobacteriaceae</taxon>
        <taxon>Dokdonia</taxon>
    </lineage>
</organism>
<feature type="chain" id="PRO_5047146204" evidence="1">
    <location>
        <begin position="17"/>
        <end position="386"/>
    </location>
</feature>
<dbReference type="GO" id="GO:0006508">
    <property type="term" value="P:proteolysis"/>
    <property type="evidence" value="ECO:0007669"/>
    <property type="project" value="UniProtKB-KW"/>
</dbReference>
<dbReference type="Pfam" id="PF00595">
    <property type="entry name" value="PDZ"/>
    <property type="match status" value="1"/>
</dbReference>
<dbReference type="Proteomes" id="UP001596043">
    <property type="component" value="Unassembled WGS sequence"/>
</dbReference>
<reference evidence="4" key="1">
    <citation type="journal article" date="2019" name="Int. J. Syst. Evol. Microbiol.">
        <title>The Global Catalogue of Microorganisms (GCM) 10K type strain sequencing project: providing services to taxonomists for standard genome sequencing and annotation.</title>
        <authorList>
            <consortium name="The Broad Institute Genomics Platform"/>
            <consortium name="The Broad Institute Genome Sequencing Center for Infectious Disease"/>
            <person name="Wu L."/>
            <person name="Ma J."/>
        </authorList>
    </citation>
    <scope>NUCLEOTIDE SEQUENCE [LARGE SCALE GENOMIC DNA]</scope>
    <source>
        <strain evidence="4">YJ-61-S</strain>
    </source>
</reference>
<gene>
    <name evidence="3" type="ORF">ACFO3O_11270</name>
</gene>
<dbReference type="Gene3D" id="2.40.70.10">
    <property type="entry name" value="Acid Proteases"/>
    <property type="match status" value="2"/>
</dbReference>
<dbReference type="Gene3D" id="2.30.42.10">
    <property type="match status" value="1"/>
</dbReference>
<feature type="domain" description="PDZ" evidence="2">
    <location>
        <begin position="306"/>
        <end position="372"/>
    </location>
</feature>
<dbReference type="InterPro" id="IPR034122">
    <property type="entry name" value="Retropepsin-like_bacterial"/>
</dbReference>
<evidence type="ECO:0000313" key="3">
    <source>
        <dbReference type="EMBL" id="MFC4634491.1"/>
    </source>
</evidence>
<dbReference type="CDD" id="cd05483">
    <property type="entry name" value="retropepsin_like_bacteria"/>
    <property type="match status" value="1"/>
</dbReference>
<keyword evidence="3" id="KW-0645">Protease</keyword>
<dbReference type="InterPro" id="IPR001478">
    <property type="entry name" value="PDZ"/>
</dbReference>
<accession>A0ABV9HYC0</accession>
<keyword evidence="3" id="KW-0378">Hydrolase</keyword>
<dbReference type="PROSITE" id="PS50106">
    <property type="entry name" value="PDZ"/>
    <property type="match status" value="1"/>
</dbReference>
<dbReference type="InterPro" id="IPR036034">
    <property type="entry name" value="PDZ_sf"/>
</dbReference>
<dbReference type="SUPFAM" id="SSF50630">
    <property type="entry name" value="Acid proteases"/>
    <property type="match status" value="1"/>
</dbReference>
<dbReference type="InterPro" id="IPR021109">
    <property type="entry name" value="Peptidase_aspartic_dom_sf"/>
</dbReference>
<proteinExistence type="predicted"/>
<protein>
    <submittedName>
        <fullName evidence="3">Aspartyl protease family protein</fullName>
    </submittedName>
</protein>
<comment type="caution">
    <text evidence="3">The sequence shown here is derived from an EMBL/GenBank/DDBJ whole genome shotgun (WGS) entry which is preliminary data.</text>
</comment>
<evidence type="ECO:0000256" key="1">
    <source>
        <dbReference type="SAM" id="SignalP"/>
    </source>
</evidence>
<dbReference type="Pfam" id="PF13650">
    <property type="entry name" value="Asp_protease_2"/>
    <property type="match status" value="1"/>
</dbReference>